<keyword evidence="2" id="KW-1185">Reference proteome</keyword>
<organism evidence="1 2">
    <name type="scientific">Puccinia striiformis f. sp. tritici</name>
    <dbReference type="NCBI Taxonomy" id="168172"/>
    <lineage>
        <taxon>Eukaryota</taxon>
        <taxon>Fungi</taxon>
        <taxon>Dikarya</taxon>
        <taxon>Basidiomycota</taxon>
        <taxon>Pucciniomycotina</taxon>
        <taxon>Pucciniomycetes</taxon>
        <taxon>Pucciniales</taxon>
        <taxon>Pucciniaceae</taxon>
        <taxon>Puccinia</taxon>
    </lineage>
</organism>
<reference evidence="1 2" key="3">
    <citation type="journal article" date="2022" name="Microbiol. Spectr.">
        <title>Folding features and dynamics of 3D genome architecture in plant fungal pathogens.</title>
        <authorList>
            <person name="Xia C."/>
        </authorList>
    </citation>
    <scope>NUCLEOTIDE SEQUENCE [LARGE SCALE GENOMIC DNA]</scope>
    <source>
        <strain evidence="1 2">93-210</strain>
    </source>
</reference>
<name>A0ACC0ECM7_9BASI</name>
<reference evidence="2" key="2">
    <citation type="journal article" date="2018" name="Mol. Plant Microbe Interact.">
        <title>Genome sequence resources for the wheat stripe rust pathogen (Puccinia striiformis f. sp. tritici) and the barley stripe rust pathogen (Puccinia striiformis f. sp. hordei).</title>
        <authorList>
            <person name="Xia C."/>
            <person name="Wang M."/>
            <person name="Yin C."/>
            <person name="Cornejo O.E."/>
            <person name="Hulbert S.H."/>
            <person name="Chen X."/>
        </authorList>
    </citation>
    <scope>NUCLEOTIDE SEQUENCE [LARGE SCALE GENOMIC DNA]</scope>
    <source>
        <strain evidence="2">93-210</strain>
    </source>
</reference>
<gene>
    <name evidence="1" type="ORF">MJO28_008408</name>
</gene>
<dbReference type="EMBL" id="CM045872">
    <property type="protein sequence ID" value="KAI7949587.1"/>
    <property type="molecule type" value="Genomic_DNA"/>
</dbReference>
<sequence>MISIYFLAFVVGFVQLEVGGAATSIAGTSHSHLGQRDILAVAVLSSVPTDDQAVAEGSSSNKTRELVLPTTASPKRRVRRDAKGKGKTAAVVAPLDPPPQLRQTRRSQLPAMVAIEIDSTLPSASKGDQLDGSALVSVNRRDFPAPIAGLLNSQAQKQGANVTFIQTKRDLPPQVAALLNQGQKNTTATPLTKRDFPAPIAGLLNSQAQKQGANVTFIQTKRDLPPQVAALLNQGQKNTTATPLTKRDFPAPIAGLLNSQAQKQAPIAGLLNSQAQKQGANVTFIQTKRDLPPQVAALLNQGQKNTTATPLTKRDFPAPIAGLLNSQAQKQGANVTFIQTKRDLPPQVAALLNQGQKNTTATPLTKRDFPAPIAGLLNSQAQKQGANVTFIQTKRDLPPQVAALLNQGQKNTTATPLTKRDFPAPIAGLLNSQAQKQGANVTFIQTKRDLPPQVAALLSQGQKTNTTASTTTAPALPARRSLVL</sequence>
<accession>A0ACC0ECM7</accession>
<protein>
    <submittedName>
        <fullName evidence="1">Uncharacterized protein</fullName>
    </submittedName>
</protein>
<comment type="caution">
    <text evidence="1">The sequence shown here is derived from an EMBL/GenBank/DDBJ whole genome shotgun (WGS) entry which is preliminary data.</text>
</comment>
<reference evidence="2" key="1">
    <citation type="journal article" date="2018" name="BMC Genomics">
        <title>Genomic insights into host adaptation between the wheat stripe rust pathogen (Puccinia striiformis f. sp. tritici) and the barley stripe rust pathogen (Puccinia striiformis f. sp. hordei).</title>
        <authorList>
            <person name="Xia C."/>
            <person name="Wang M."/>
            <person name="Yin C."/>
            <person name="Cornejo O.E."/>
            <person name="Hulbert S.H."/>
            <person name="Chen X."/>
        </authorList>
    </citation>
    <scope>NUCLEOTIDE SEQUENCE [LARGE SCALE GENOMIC DNA]</scope>
    <source>
        <strain evidence="2">93-210</strain>
    </source>
</reference>
<proteinExistence type="predicted"/>
<evidence type="ECO:0000313" key="2">
    <source>
        <dbReference type="Proteomes" id="UP001060170"/>
    </source>
</evidence>
<evidence type="ECO:0000313" key="1">
    <source>
        <dbReference type="EMBL" id="KAI7949587.1"/>
    </source>
</evidence>
<dbReference type="Proteomes" id="UP001060170">
    <property type="component" value="Chromosome 8"/>
</dbReference>